<evidence type="ECO:0000313" key="6">
    <source>
        <dbReference type="EMBL" id="PMM59100.1"/>
    </source>
</evidence>
<gene>
    <name evidence="6" type="ORF">BCT50_06625</name>
</gene>
<dbReference type="GO" id="GO:0016042">
    <property type="term" value="P:lipid catabolic process"/>
    <property type="evidence" value="ECO:0007669"/>
    <property type="project" value="UniProtKB-UniRule"/>
</dbReference>
<feature type="domain" description="PNPLA" evidence="5">
    <location>
        <begin position="7"/>
        <end position="167"/>
    </location>
</feature>
<keyword evidence="1 4" id="KW-0378">Hydrolase</keyword>
<proteinExistence type="predicted"/>
<comment type="caution">
    <text evidence="6">The sequence shown here is derived from an EMBL/GenBank/DDBJ whole genome shotgun (WGS) entry which is preliminary data.</text>
</comment>
<dbReference type="PANTHER" id="PTHR14226:SF76">
    <property type="entry name" value="NTE FAMILY PROTEIN RSSA"/>
    <property type="match status" value="1"/>
</dbReference>
<evidence type="ECO:0000256" key="3">
    <source>
        <dbReference type="ARBA" id="ARBA00023098"/>
    </source>
</evidence>
<dbReference type="GO" id="GO:0006508">
    <property type="term" value="P:proteolysis"/>
    <property type="evidence" value="ECO:0007669"/>
    <property type="project" value="UniProtKB-KW"/>
</dbReference>
<feature type="active site" description="Proton acceptor" evidence="4">
    <location>
        <position position="154"/>
    </location>
</feature>
<dbReference type="PROSITE" id="PS51635">
    <property type="entry name" value="PNPLA"/>
    <property type="match status" value="1"/>
</dbReference>
<dbReference type="EMBL" id="MCZJ01000013">
    <property type="protein sequence ID" value="PMM59100.1"/>
    <property type="molecule type" value="Genomic_DNA"/>
</dbReference>
<organism evidence="6 7">
    <name type="scientific">Vibrio lentus</name>
    <dbReference type="NCBI Taxonomy" id="136468"/>
    <lineage>
        <taxon>Bacteria</taxon>
        <taxon>Pseudomonadati</taxon>
        <taxon>Pseudomonadota</taxon>
        <taxon>Gammaproteobacteria</taxon>
        <taxon>Vibrionales</taxon>
        <taxon>Vibrionaceae</taxon>
        <taxon>Vibrio</taxon>
    </lineage>
</organism>
<keyword evidence="3 4" id="KW-0443">Lipid metabolism</keyword>
<comment type="caution">
    <text evidence="4">Lacks conserved residue(s) required for the propagation of feature annotation.</text>
</comment>
<accession>A0A855IRL9</accession>
<dbReference type="Gene3D" id="3.40.1090.10">
    <property type="entry name" value="Cytosolic phospholipase A2 catalytic domain"/>
    <property type="match status" value="2"/>
</dbReference>
<dbReference type="RefSeq" id="WP_102517537.1">
    <property type="nucleotide sequence ID" value="NZ_CP094659.1"/>
</dbReference>
<dbReference type="InterPro" id="IPR002641">
    <property type="entry name" value="PNPLA_dom"/>
</dbReference>
<dbReference type="InterPro" id="IPR016035">
    <property type="entry name" value="Acyl_Trfase/lysoPLipase"/>
</dbReference>
<reference evidence="7" key="1">
    <citation type="submission" date="2016-07" db="EMBL/GenBank/DDBJ databases">
        <title>Nontailed viruses are major unrecognized killers of bacteria in the ocean.</title>
        <authorList>
            <person name="Kauffman K."/>
            <person name="Hussain F."/>
            <person name="Yang J."/>
            <person name="Arevalo P."/>
            <person name="Brown J."/>
            <person name="Cutler M."/>
            <person name="Kelly L."/>
            <person name="Polz M.F."/>
        </authorList>
    </citation>
    <scope>NUCLEOTIDE SEQUENCE [LARGE SCALE GENOMIC DNA]</scope>
    <source>
        <strain evidence="7">10N.261.48.A1</strain>
    </source>
</reference>
<keyword evidence="2 4" id="KW-0442">Lipid degradation</keyword>
<dbReference type="InterPro" id="IPR050301">
    <property type="entry name" value="NTE"/>
</dbReference>
<dbReference type="AlphaFoldDB" id="A0A855IRL9"/>
<dbReference type="Proteomes" id="UP000235554">
    <property type="component" value="Unassembled WGS sequence"/>
</dbReference>
<feature type="short sequence motif" description="GXSXG" evidence="4">
    <location>
        <begin position="38"/>
        <end position="42"/>
    </location>
</feature>
<evidence type="ECO:0000256" key="2">
    <source>
        <dbReference type="ARBA" id="ARBA00022963"/>
    </source>
</evidence>
<name>A0A855IRL9_9VIBR</name>
<sequence length="290" mass="31475">MEKTISLVLGSGGARGLVHVGIIRWLIEHGYQIKSISGCSIGALIGGVYAAGKLDEFEEWVTSIDQSDMAMMLDFSWQSSGIFKGDKIIDTLRGLIGEISIEDLPIPYTAVAANVADEKEVWLQSGSLFDAIRASISLPLFFTPHVINGEALIDGGVLNPVPIAPTFGDKTDFTLAVNLGGEPEMLQQEVTPVSLPTKESNLHEKVVHFIDNLGSSVKSKMSFNFAAYDIANQAFDAMQSTIARQKLAAYPADITLEIPRNACGTLEFDRSQEMIDRGYHLAQAKLGNRL</sequence>
<evidence type="ECO:0000259" key="5">
    <source>
        <dbReference type="PROSITE" id="PS51635"/>
    </source>
</evidence>
<feature type="short sequence motif" description="DGA/G" evidence="4">
    <location>
        <begin position="154"/>
        <end position="156"/>
    </location>
</feature>
<feature type="active site" description="Nucleophile" evidence="4">
    <location>
        <position position="40"/>
    </location>
</feature>
<dbReference type="PANTHER" id="PTHR14226">
    <property type="entry name" value="NEUROPATHY TARGET ESTERASE/SWISS CHEESE D.MELANOGASTER"/>
    <property type="match status" value="1"/>
</dbReference>
<evidence type="ECO:0000313" key="7">
    <source>
        <dbReference type="Proteomes" id="UP000235554"/>
    </source>
</evidence>
<evidence type="ECO:0000256" key="1">
    <source>
        <dbReference type="ARBA" id="ARBA00022801"/>
    </source>
</evidence>
<evidence type="ECO:0000256" key="4">
    <source>
        <dbReference type="PROSITE-ProRule" id="PRU01161"/>
    </source>
</evidence>
<dbReference type="GO" id="GO:0008233">
    <property type="term" value="F:peptidase activity"/>
    <property type="evidence" value="ECO:0007669"/>
    <property type="project" value="UniProtKB-KW"/>
</dbReference>
<keyword evidence="6" id="KW-0645">Protease</keyword>
<protein>
    <submittedName>
        <fullName evidence="6">Serine protease</fullName>
    </submittedName>
</protein>
<dbReference type="Pfam" id="PF01734">
    <property type="entry name" value="Patatin"/>
    <property type="match status" value="1"/>
</dbReference>
<dbReference type="SUPFAM" id="SSF52151">
    <property type="entry name" value="FabD/lysophospholipase-like"/>
    <property type="match status" value="1"/>
</dbReference>